<evidence type="ECO:0000313" key="2">
    <source>
        <dbReference type="EMBL" id="QDV33587.1"/>
    </source>
</evidence>
<dbReference type="EMBL" id="CP036426">
    <property type="protein sequence ID" value="QDV33587.1"/>
    <property type="molecule type" value="Genomic_DNA"/>
</dbReference>
<feature type="region of interest" description="Disordered" evidence="1">
    <location>
        <begin position="17"/>
        <end position="44"/>
    </location>
</feature>
<proteinExistence type="predicted"/>
<dbReference type="AlphaFoldDB" id="A0A518GYC5"/>
<sequence>MAEHLIRLRGPWELIDPGAPDAEPSRLTLPADRLPRPGGPLRLRRRFGRPARLDGDPSCSIRAEAVPGLLRVRLNGVELPRPPDDRPGAFQAEVGPLLDLRNLLELEVDPARSAGAEVGRPWGSIALVFEDDRPSPG</sequence>
<name>A0A518GYC5_9BACT</name>
<dbReference type="OrthoDB" id="288938at2"/>
<evidence type="ECO:0000313" key="3">
    <source>
        <dbReference type="Proteomes" id="UP000317835"/>
    </source>
</evidence>
<organism evidence="2 3">
    <name type="scientific">Tautonia plasticadhaerens</name>
    <dbReference type="NCBI Taxonomy" id="2527974"/>
    <lineage>
        <taxon>Bacteria</taxon>
        <taxon>Pseudomonadati</taxon>
        <taxon>Planctomycetota</taxon>
        <taxon>Planctomycetia</taxon>
        <taxon>Isosphaerales</taxon>
        <taxon>Isosphaeraceae</taxon>
        <taxon>Tautonia</taxon>
    </lineage>
</organism>
<gene>
    <name evidence="2" type="ORF">ElP_14610</name>
</gene>
<dbReference type="KEGG" id="tpla:ElP_14610"/>
<dbReference type="RefSeq" id="WP_145267942.1">
    <property type="nucleotide sequence ID" value="NZ_CP036426.1"/>
</dbReference>
<protein>
    <submittedName>
        <fullName evidence="2">Uncharacterized protein</fullName>
    </submittedName>
</protein>
<evidence type="ECO:0000256" key="1">
    <source>
        <dbReference type="SAM" id="MobiDB-lite"/>
    </source>
</evidence>
<accession>A0A518GYC5</accession>
<dbReference type="Proteomes" id="UP000317835">
    <property type="component" value="Chromosome"/>
</dbReference>
<keyword evidence="3" id="KW-1185">Reference proteome</keyword>
<reference evidence="2 3" key="1">
    <citation type="submission" date="2019-02" db="EMBL/GenBank/DDBJ databases">
        <title>Deep-cultivation of Planctomycetes and their phenomic and genomic characterization uncovers novel biology.</title>
        <authorList>
            <person name="Wiegand S."/>
            <person name="Jogler M."/>
            <person name="Boedeker C."/>
            <person name="Pinto D."/>
            <person name="Vollmers J."/>
            <person name="Rivas-Marin E."/>
            <person name="Kohn T."/>
            <person name="Peeters S.H."/>
            <person name="Heuer A."/>
            <person name="Rast P."/>
            <person name="Oberbeckmann S."/>
            <person name="Bunk B."/>
            <person name="Jeske O."/>
            <person name="Meyerdierks A."/>
            <person name="Storesund J.E."/>
            <person name="Kallscheuer N."/>
            <person name="Luecker S."/>
            <person name="Lage O.M."/>
            <person name="Pohl T."/>
            <person name="Merkel B.J."/>
            <person name="Hornburger P."/>
            <person name="Mueller R.-W."/>
            <person name="Bruemmer F."/>
            <person name="Labrenz M."/>
            <person name="Spormann A.M."/>
            <person name="Op den Camp H."/>
            <person name="Overmann J."/>
            <person name="Amann R."/>
            <person name="Jetten M.S.M."/>
            <person name="Mascher T."/>
            <person name="Medema M.H."/>
            <person name="Devos D.P."/>
            <person name="Kaster A.-K."/>
            <person name="Ovreas L."/>
            <person name="Rohde M."/>
            <person name="Galperin M.Y."/>
            <person name="Jogler C."/>
        </authorList>
    </citation>
    <scope>NUCLEOTIDE SEQUENCE [LARGE SCALE GENOMIC DNA]</scope>
    <source>
        <strain evidence="2 3">ElP</strain>
    </source>
</reference>